<dbReference type="GO" id="GO:0005874">
    <property type="term" value="C:microtubule"/>
    <property type="evidence" value="ECO:0007669"/>
    <property type="project" value="UniProtKB-KW"/>
</dbReference>
<dbReference type="Pfam" id="PF00225">
    <property type="entry name" value="Kinesin"/>
    <property type="match status" value="1"/>
</dbReference>
<feature type="region of interest" description="Disordered" evidence="5">
    <location>
        <begin position="626"/>
        <end position="646"/>
    </location>
</feature>
<dbReference type="GO" id="GO:0005524">
    <property type="term" value="F:ATP binding"/>
    <property type="evidence" value="ECO:0007669"/>
    <property type="project" value="UniProtKB-UniRule"/>
</dbReference>
<dbReference type="GO" id="GO:0007052">
    <property type="term" value="P:mitotic spindle organization"/>
    <property type="evidence" value="ECO:0007669"/>
    <property type="project" value="TreeGrafter"/>
</dbReference>
<evidence type="ECO:0000256" key="4">
    <source>
        <dbReference type="PROSITE-ProRule" id="PRU00283"/>
    </source>
</evidence>
<feature type="compositionally biased region" description="Basic and acidic residues" evidence="5">
    <location>
        <begin position="374"/>
        <end position="388"/>
    </location>
</feature>
<evidence type="ECO:0000256" key="5">
    <source>
        <dbReference type="SAM" id="MobiDB-lite"/>
    </source>
</evidence>
<dbReference type="Pfam" id="PF12836">
    <property type="entry name" value="HHH_3"/>
    <property type="match status" value="1"/>
</dbReference>
<gene>
    <name evidence="7" type="ORF">A4U43_C07F21090</name>
</gene>
<feature type="compositionally biased region" description="Polar residues" evidence="5">
    <location>
        <begin position="390"/>
        <end position="405"/>
    </location>
</feature>
<dbReference type="Gene3D" id="1.10.150.280">
    <property type="entry name" value="AF1531-like domain"/>
    <property type="match status" value="1"/>
</dbReference>
<evidence type="ECO:0000256" key="3">
    <source>
        <dbReference type="ARBA" id="ARBA00061615"/>
    </source>
</evidence>
<organism evidence="7 8">
    <name type="scientific">Asparagus officinalis</name>
    <name type="common">Garden asparagus</name>
    <dbReference type="NCBI Taxonomy" id="4686"/>
    <lineage>
        <taxon>Eukaryota</taxon>
        <taxon>Viridiplantae</taxon>
        <taxon>Streptophyta</taxon>
        <taxon>Embryophyta</taxon>
        <taxon>Tracheophyta</taxon>
        <taxon>Spermatophyta</taxon>
        <taxon>Magnoliopsida</taxon>
        <taxon>Liliopsida</taxon>
        <taxon>Asparagales</taxon>
        <taxon>Asparagaceae</taxon>
        <taxon>Asparagoideae</taxon>
        <taxon>Asparagus</taxon>
    </lineage>
</organism>
<dbReference type="Proteomes" id="UP000243459">
    <property type="component" value="Chromosome 7"/>
</dbReference>
<dbReference type="SUPFAM" id="SSF47781">
    <property type="entry name" value="RuvA domain 2-like"/>
    <property type="match status" value="1"/>
</dbReference>
<dbReference type="InterPro" id="IPR001752">
    <property type="entry name" value="Kinesin_motor_dom"/>
</dbReference>
<dbReference type="Gramene" id="ONK64001">
    <property type="protein sequence ID" value="ONK64001"/>
    <property type="gene ID" value="A4U43_C07F21090"/>
</dbReference>
<protein>
    <recommendedName>
        <fullName evidence="6">Kinesin motor domain-containing protein</fullName>
    </recommendedName>
</protein>
<evidence type="ECO:0000313" key="8">
    <source>
        <dbReference type="Proteomes" id="UP000243459"/>
    </source>
</evidence>
<reference evidence="8" key="1">
    <citation type="journal article" date="2017" name="Nat. Commun.">
        <title>The asparagus genome sheds light on the origin and evolution of a young Y chromosome.</title>
        <authorList>
            <person name="Harkess A."/>
            <person name="Zhou J."/>
            <person name="Xu C."/>
            <person name="Bowers J.E."/>
            <person name="Van der Hulst R."/>
            <person name="Ayyampalayam S."/>
            <person name="Mercati F."/>
            <person name="Riccardi P."/>
            <person name="McKain M.R."/>
            <person name="Kakrana A."/>
            <person name="Tang H."/>
            <person name="Ray J."/>
            <person name="Groenendijk J."/>
            <person name="Arikit S."/>
            <person name="Mathioni S.M."/>
            <person name="Nakano M."/>
            <person name="Shan H."/>
            <person name="Telgmann-Rauber A."/>
            <person name="Kanno A."/>
            <person name="Yue Z."/>
            <person name="Chen H."/>
            <person name="Li W."/>
            <person name="Chen Y."/>
            <person name="Xu X."/>
            <person name="Zhang Y."/>
            <person name="Luo S."/>
            <person name="Chen H."/>
            <person name="Gao J."/>
            <person name="Mao Z."/>
            <person name="Pires J.C."/>
            <person name="Luo M."/>
            <person name="Kudrna D."/>
            <person name="Wing R.A."/>
            <person name="Meyers B.C."/>
            <person name="Yi K."/>
            <person name="Kong H."/>
            <person name="Lavrijsen P."/>
            <person name="Sunseri F."/>
            <person name="Falavigna A."/>
            <person name="Ye Y."/>
            <person name="Leebens-Mack J.H."/>
            <person name="Chen G."/>
        </authorList>
    </citation>
    <scope>NUCLEOTIDE SEQUENCE [LARGE SCALE GENOMIC DNA]</scope>
    <source>
        <strain evidence="8">cv. DH0086</strain>
    </source>
</reference>
<dbReference type="PANTHER" id="PTHR47969:SF9">
    <property type="entry name" value="KINESIN-LIKE PROTEIN"/>
    <property type="match status" value="1"/>
</dbReference>
<feature type="domain" description="Kinesin motor" evidence="6">
    <location>
        <begin position="14"/>
        <end position="337"/>
    </location>
</feature>
<sequence length="752" mass="83671">METSRSKSSNSHRGVRIVGKIRPFLDSEVSKAPDGESSVSQISMSRTEGEFASVSFADQANGRKDSYKLDWCYGQEETTGDIFFREIKPLLEGILKGSNGCVIAYGAQGSGKTQLIQGSEENPGLALMAISEILPAVEELGGSMGISCYELCQDHIYDLLEPKEQEVLVMEDASRRIKLKGLSQVPIKSISEFKKSYFYGCNERKPLQKVTNDVAIRCHRGLIMHLSYVDKESNKLCMGKMNFVDLAGYEDTKRKNFAKPTLAEIVKVNKSLYALLNVVCALNSSETYIPYRETNLTRLLQDFLCKTSAAILFTCLKPMPCQDTMHAVCLASRSCQVVNRYRCDTTKSNKKDPRIVPLCSPINGRTGTLNASVKKPERSQLGSVERKGCGTSSVMKKRPQTLSNAQKKHETFWSEKKVSRVLSTTKERKTSGTKTSTINSEKEICVLGNQMESQFSKLEVNDPVEDDHTVLKSNDDRCSIPNGDVVPTNENCNPREGAVLDLATDFKLCNDTYDHKDLMKTNDDGPPIPNEVVSTANKNKDHKEDTVSGITTELNLYNDENKDDKEQTPFSDVGGPSPTITEKLREISNKLRLASVEPTGANTPTITEKLREISNSLKLASEKPIDASTPIDRPCKGHMNMESMEPKTPRAPVYLRLEGGCRYEELNTPQDILQARSTGLKKSLVQECLSFLNSASKEELKELKGIGEKRASYIIELREETPEPFKEMDDLKDLGLSSKQIRGMMSKILGDF</sequence>
<evidence type="ECO:0000313" key="7">
    <source>
        <dbReference type="EMBL" id="ONK64001.1"/>
    </source>
</evidence>
<dbReference type="GO" id="GO:0003777">
    <property type="term" value="F:microtubule motor activity"/>
    <property type="evidence" value="ECO:0007669"/>
    <property type="project" value="InterPro"/>
</dbReference>
<dbReference type="GO" id="GO:0008017">
    <property type="term" value="F:microtubule binding"/>
    <property type="evidence" value="ECO:0007669"/>
    <property type="project" value="InterPro"/>
</dbReference>
<dbReference type="GO" id="GO:0007018">
    <property type="term" value="P:microtubule-based movement"/>
    <property type="evidence" value="ECO:0007669"/>
    <property type="project" value="InterPro"/>
</dbReference>
<dbReference type="PRINTS" id="PR00380">
    <property type="entry name" value="KINESINHEAVY"/>
</dbReference>
<dbReference type="PROSITE" id="PS50067">
    <property type="entry name" value="KINESIN_MOTOR_2"/>
    <property type="match status" value="1"/>
</dbReference>
<proteinExistence type="inferred from homology"/>
<dbReference type="SMART" id="SM00129">
    <property type="entry name" value="KISc"/>
    <property type="match status" value="1"/>
</dbReference>
<comment type="similarity">
    <text evidence="3">Belongs to the TRAFAC class myosin-kinesin ATPase superfamily. Kinesin family. KIN-10 subfamily.</text>
</comment>
<keyword evidence="8" id="KW-1185">Reference proteome</keyword>
<dbReference type="OMA" id="CTPWKTF"/>
<keyword evidence="2 4" id="KW-0505">Motor protein</keyword>
<accession>A0A5P1EH24</accession>
<keyword evidence="4" id="KW-0547">Nucleotide-binding</keyword>
<dbReference type="PANTHER" id="PTHR47969">
    <property type="entry name" value="CHROMOSOME-ASSOCIATED KINESIN KIF4A-RELATED"/>
    <property type="match status" value="1"/>
</dbReference>
<keyword evidence="4" id="KW-0067">ATP-binding</keyword>
<dbReference type="GO" id="GO:0051231">
    <property type="term" value="P:spindle elongation"/>
    <property type="evidence" value="ECO:0007669"/>
    <property type="project" value="TreeGrafter"/>
</dbReference>
<dbReference type="GO" id="GO:0005875">
    <property type="term" value="C:microtubule associated complex"/>
    <property type="evidence" value="ECO:0007669"/>
    <property type="project" value="TreeGrafter"/>
</dbReference>
<dbReference type="SUPFAM" id="SSF52540">
    <property type="entry name" value="P-loop containing nucleoside triphosphate hydrolases"/>
    <property type="match status" value="1"/>
</dbReference>
<evidence type="ECO:0000256" key="2">
    <source>
        <dbReference type="ARBA" id="ARBA00023175"/>
    </source>
</evidence>
<name>A0A5P1EH24_ASPOF</name>
<evidence type="ECO:0000256" key="1">
    <source>
        <dbReference type="ARBA" id="ARBA00022701"/>
    </source>
</evidence>
<dbReference type="EMBL" id="CM007387">
    <property type="protein sequence ID" value="ONK64001.1"/>
    <property type="molecule type" value="Genomic_DNA"/>
</dbReference>
<evidence type="ECO:0000259" key="6">
    <source>
        <dbReference type="PROSITE" id="PS50067"/>
    </source>
</evidence>
<dbReference type="FunFam" id="1.10.150.280:FF:000003">
    <property type="entry name" value="Kinesin-like protein KIN-10C"/>
    <property type="match status" value="1"/>
</dbReference>
<dbReference type="AlphaFoldDB" id="A0A5P1EH24"/>
<feature type="binding site" evidence="4">
    <location>
        <begin position="106"/>
        <end position="113"/>
    </location>
    <ligand>
        <name>ATP</name>
        <dbReference type="ChEBI" id="CHEBI:30616"/>
    </ligand>
</feature>
<keyword evidence="1" id="KW-0493">Microtubule</keyword>
<dbReference type="InterPro" id="IPR027640">
    <property type="entry name" value="Kinesin-like_fam"/>
</dbReference>
<feature type="region of interest" description="Disordered" evidence="5">
    <location>
        <begin position="561"/>
        <end position="580"/>
    </location>
</feature>
<dbReference type="InterPro" id="IPR027417">
    <property type="entry name" value="P-loop_NTPase"/>
</dbReference>
<dbReference type="InterPro" id="IPR036961">
    <property type="entry name" value="Kinesin_motor_dom_sf"/>
</dbReference>
<dbReference type="InterPro" id="IPR010994">
    <property type="entry name" value="RuvA_2-like"/>
</dbReference>
<dbReference type="Gene3D" id="3.40.850.10">
    <property type="entry name" value="Kinesin motor domain"/>
    <property type="match status" value="1"/>
</dbReference>
<feature type="region of interest" description="Disordered" evidence="5">
    <location>
        <begin position="369"/>
        <end position="409"/>
    </location>
</feature>